<dbReference type="InterPro" id="IPR001405">
    <property type="entry name" value="UPF0758"/>
</dbReference>
<dbReference type="GO" id="GO:0046872">
    <property type="term" value="F:metal ion binding"/>
    <property type="evidence" value="ECO:0007669"/>
    <property type="project" value="UniProtKB-KW"/>
</dbReference>
<protein>
    <submittedName>
        <fullName evidence="8">JAB domain-containing protein</fullName>
    </submittedName>
</protein>
<dbReference type="NCBIfam" id="TIGR00608">
    <property type="entry name" value="radc"/>
    <property type="match status" value="1"/>
</dbReference>
<keyword evidence="4" id="KW-0862">Zinc</keyword>
<dbReference type="InterPro" id="IPR037518">
    <property type="entry name" value="MPN"/>
</dbReference>
<evidence type="ECO:0000256" key="1">
    <source>
        <dbReference type="ARBA" id="ARBA00022670"/>
    </source>
</evidence>
<dbReference type="PROSITE" id="PS50249">
    <property type="entry name" value="MPN"/>
    <property type="match status" value="1"/>
</dbReference>
<dbReference type="GO" id="GO:0006508">
    <property type="term" value="P:proteolysis"/>
    <property type="evidence" value="ECO:0007669"/>
    <property type="project" value="UniProtKB-KW"/>
</dbReference>
<dbReference type="InterPro" id="IPR020891">
    <property type="entry name" value="UPF0758_CS"/>
</dbReference>
<dbReference type="Pfam" id="PF04002">
    <property type="entry name" value="RadC"/>
    <property type="match status" value="1"/>
</dbReference>
<dbReference type="GO" id="GO:0008237">
    <property type="term" value="F:metallopeptidase activity"/>
    <property type="evidence" value="ECO:0007669"/>
    <property type="project" value="UniProtKB-KW"/>
</dbReference>
<keyword evidence="1" id="KW-0645">Protease</keyword>
<dbReference type="InterPro" id="IPR046778">
    <property type="entry name" value="UPF0758_N"/>
</dbReference>
<keyword evidence="3" id="KW-0378">Hydrolase</keyword>
<evidence type="ECO:0000256" key="3">
    <source>
        <dbReference type="ARBA" id="ARBA00022801"/>
    </source>
</evidence>
<dbReference type="SUPFAM" id="SSF47781">
    <property type="entry name" value="RuvA domain 2-like"/>
    <property type="match status" value="1"/>
</dbReference>
<evidence type="ECO:0000256" key="2">
    <source>
        <dbReference type="ARBA" id="ARBA00022723"/>
    </source>
</evidence>
<dbReference type="EMBL" id="CP048685">
    <property type="protein sequence ID" value="QPJ62373.1"/>
    <property type="molecule type" value="Genomic_DNA"/>
</dbReference>
<evidence type="ECO:0000256" key="5">
    <source>
        <dbReference type="ARBA" id="ARBA00023049"/>
    </source>
</evidence>
<dbReference type="PROSITE" id="PS01302">
    <property type="entry name" value="UPF0758"/>
    <property type="match status" value="1"/>
</dbReference>
<gene>
    <name evidence="8" type="ORF">G3M70_11035</name>
</gene>
<dbReference type="Gene3D" id="3.40.140.10">
    <property type="entry name" value="Cytidine Deaminase, domain 2"/>
    <property type="match status" value="1"/>
</dbReference>
<dbReference type="Proteomes" id="UP000594688">
    <property type="component" value="Chromosome"/>
</dbReference>
<dbReference type="AlphaFoldDB" id="A0A7T0G0X4"/>
<dbReference type="PANTHER" id="PTHR30471">
    <property type="entry name" value="DNA REPAIR PROTEIN RADC"/>
    <property type="match status" value="1"/>
</dbReference>
<dbReference type="CDD" id="cd08071">
    <property type="entry name" value="MPN_DUF2466"/>
    <property type="match status" value="1"/>
</dbReference>
<dbReference type="PANTHER" id="PTHR30471:SF3">
    <property type="entry name" value="UPF0758 PROTEIN YEES-RELATED"/>
    <property type="match status" value="1"/>
</dbReference>
<name>A0A7T0G0X4_9BACT</name>
<dbReference type="KEGG" id="nli:G3M70_11035"/>
<comment type="similarity">
    <text evidence="6">Belongs to the UPF0758 family.</text>
</comment>
<evidence type="ECO:0000256" key="6">
    <source>
        <dbReference type="RuleBase" id="RU003797"/>
    </source>
</evidence>
<evidence type="ECO:0000259" key="7">
    <source>
        <dbReference type="PROSITE" id="PS50249"/>
    </source>
</evidence>
<organism evidence="8 9">
    <name type="scientific">Candidatus Nitronauta litoralis</name>
    <dbReference type="NCBI Taxonomy" id="2705533"/>
    <lineage>
        <taxon>Bacteria</taxon>
        <taxon>Pseudomonadati</taxon>
        <taxon>Nitrospinota/Tectimicrobiota group</taxon>
        <taxon>Nitrospinota</taxon>
        <taxon>Nitrospinia</taxon>
        <taxon>Nitrospinales</taxon>
        <taxon>Nitrospinaceae</taxon>
        <taxon>Candidatus Nitronauta</taxon>
    </lineage>
</organism>
<feature type="domain" description="MPN" evidence="7">
    <location>
        <begin position="111"/>
        <end position="233"/>
    </location>
</feature>
<keyword evidence="5" id="KW-0482">Metalloprotease</keyword>
<dbReference type="InterPro" id="IPR010994">
    <property type="entry name" value="RuvA_2-like"/>
</dbReference>
<reference evidence="8 9" key="1">
    <citation type="submission" date="2020-02" db="EMBL/GenBank/DDBJ databases">
        <title>Genomic and physiological characterization of two novel Nitrospinaceae genera.</title>
        <authorList>
            <person name="Mueller A.J."/>
            <person name="Jung M.-Y."/>
            <person name="Strachan C.R."/>
            <person name="Herbold C.W."/>
            <person name="Kirkegaard R.H."/>
            <person name="Daims H."/>
        </authorList>
    </citation>
    <scope>NUCLEOTIDE SEQUENCE [LARGE SCALE GENOMIC DNA]</scope>
    <source>
        <strain evidence="8">EB</strain>
    </source>
</reference>
<dbReference type="InterPro" id="IPR025657">
    <property type="entry name" value="RadC_JAB"/>
</dbReference>
<dbReference type="SUPFAM" id="SSF102712">
    <property type="entry name" value="JAB1/MPN domain"/>
    <property type="match status" value="1"/>
</dbReference>
<accession>A0A7T0G0X4</accession>
<dbReference type="Gene3D" id="1.10.150.20">
    <property type="entry name" value="5' to 3' exonuclease, C-terminal subdomain"/>
    <property type="match status" value="1"/>
</dbReference>
<proteinExistence type="inferred from homology"/>
<evidence type="ECO:0000256" key="4">
    <source>
        <dbReference type="ARBA" id="ARBA00022833"/>
    </source>
</evidence>
<dbReference type="Pfam" id="PF20582">
    <property type="entry name" value="UPF0758_N"/>
    <property type="match status" value="1"/>
</dbReference>
<sequence>MADPKAKSIKNWPEDERPRERLIKYGCNGLSDAQLIGVVISTGDQSSKKNAVDLGRDLLQKFGNFYNIDTATVPEISSVKGFGNAKAAQVKAALEMGKRMMSQKGSASRKKMKSSRDFFEQFGPFMRNLKKEVVKVVLLNPKLHVIKDLTISEGSVNQSIVHPREVMVPAIKESASSIVLLHNHPSGDPVPSAADIEITHRVNKTGEIIGIKLLDHIIIGHDDFYSFADEGLL</sequence>
<dbReference type="NCBIfam" id="NF000642">
    <property type="entry name" value="PRK00024.1"/>
    <property type="match status" value="1"/>
</dbReference>
<evidence type="ECO:0000313" key="8">
    <source>
        <dbReference type="EMBL" id="QPJ62373.1"/>
    </source>
</evidence>
<evidence type="ECO:0000313" key="9">
    <source>
        <dbReference type="Proteomes" id="UP000594688"/>
    </source>
</evidence>
<keyword evidence="2" id="KW-0479">Metal-binding</keyword>